<evidence type="ECO:0000313" key="3">
    <source>
        <dbReference type="Proteomes" id="UP000054466"/>
    </source>
</evidence>
<dbReference type="SUPFAM" id="SSF55729">
    <property type="entry name" value="Acyl-CoA N-acyltransferases (Nat)"/>
    <property type="match status" value="1"/>
</dbReference>
<gene>
    <name evidence="2" type="ORF">PV07_07504</name>
</gene>
<dbReference type="HOGENOM" id="CLU_060131_3_1_1"/>
<dbReference type="InterPro" id="IPR000182">
    <property type="entry name" value="GNAT_dom"/>
</dbReference>
<keyword evidence="3" id="KW-1185">Reference proteome</keyword>
<dbReference type="Pfam" id="PF00583">
    <property type="entry name" value="Acetyltransf_1"/>
    <property type="match status" value="1"/>
</dbReference>
<name>A0A0D2ARQ6_9EURO</name>
<dbReference type="VEuPathDB" id="FungiDB:PV07_07504"/>
<dbReference type="InterPro" id="IPR016181">
    <property type="entry name" value="Acyl_CoA_acyltransferase"/>
</dbReference>
<sequence length="264" mass="30398">MVLRLARLSDLPIISEILAVGFHDEEVVGPLLHPFRDQYPEDYLNYWRRRCRERYWDYSRVFLVSCEKDPRTGGEIVVGVAEWQRVGFGWAKVWGLRGFWDPRRLIEPIISTFHRILSIWSPNRAAARADPSDSFPLTPTTLQSTLWPFISHCYLSPPHRLTRWSLDCISVRPESRKCGSGRELVAWGLERAREEGIPACVMAAADKERFYQRCGLTEVAGWANDGVDDQGRVNPLKGRIKGGCILYTRVREDDEGGKTRLKHE</sequence>
<dbReference type="AlphaFoldDB" id="A0A0D2ARQ6"/>
<protein>
    <recommendedName>
        <fullName evidence="1">N-acetyltransferase domain-containing protein</fullName>
    </recommendedName>
</protein>
<dbReference type="PROSITE" id="PS51186">
    <property type="entry name" value="GNAT"/>
    <property type="match status" value="1"/>
</dbReference>
<dbReference type="GO" id="GO:0016747">
    <property type="term" value="F:acyltransferase activity, transferring groups other than amino-acyl groups"/>
    <property type="evidence" value="ECO:0007669"/>
    <property type="project" value="InterPro"/>
</dbReference>
<dbReference type="InterPro" id="IPR052523">
    <property type="entry name" value="Trichothecene_AcTrans"/>
</dbReference>
<feature type="domain" description="N-acetyltransferase" evidence="1">
    <location>
        <begin position="104"/>
        <end position="234"/>
    </location>
</feature>
<proteinExistence type="predicted"/>
<dbReference type="OrthoDB" id="2744543at2759"/>
<reference evidence="2 3" key="1">
    <citation type="submission" date="2015-01" db="EMBL/GenBank/DDBJ databases">
        <title>The Genome Sequence of Cladophialophora immunda CBS83496.</title>
        <authorList>
            <consortium name="The Broad Institute Genomics Platform"/>
            <person name="Cuomo C."/>
            <person name="de Hoog S."/>
            <person name="Gorbushina A."/>
            <person name="Stielow B."/>
            <person name="Teixiera M."/>
            <person name="Abouelleil A."/>
            <person name="Chapman S.B."/>
            <person name="Priest M."/>
            <person name="Young S.K."/>
            <person name="Wortman J."/>
            <person name="Nusbaum C."/>
            <person name="Birren B."/>
        </authorList>
    </citation>
    <scope>NUCLEOTIDE SEQUENCE [LARGE SCALE GENOMIC DNA]</scope>
    <source>
        <strain evidence="2 3">CBS 83496</strain>
    </source>
</reference>
<organism evidence="2 3">
    <name type="scientific">Cladophialophora immunda</name>
    <dbReference type="NCBI Taxonomy" id="569365"/>
    <lineage>
        <taxon>Eukaryota</taxon>
        <taxon>Fungi</taxon>
        <taxon>Dikarya</taxon>
        <taxon>Ascomycota</taxon>
        <taxon>Pezizomycotina</taxon>
        <taxon>Eurotiomycetes</taxon>
        <taxon>Chaetothyriomycetidae</taxon>
        <taxon>Chaetothyriales</taxon>
        <taxon>Herpotrichiellaceae</taxon>
        <taxon>Cladophialophora</taxon>
    </lineage>
</organism>
<dbReference type="CDD" id="cd04301">
    <property type="entry name" value="NAT_SF"/>
    <property type="match status" value="1"/>
</dbReference>
<dbReference type="PANTHER" id="PTHR42791">
    <property type="entry name" value="GNAT FAMILY ACETYLTRANSFERASE"/>
    <property type="match status" value="1"/>
</dbReference>
<dbReference type="GeneID" id="27346698"/>
<dbReference type="RefSeq" id="XP_016248013.1">
    <property type="nucleotide sequence ID" value="XM_016394594.1"/>
</dbReference>
<evidence type="ECO:0000313" key="2">
    <source>
        <dbReference type="EMBL" id="KIW27797.1"/>
    </source>
</evidence>
<accession>A0A0D2ARQ6</accession>
<dbReference type="EMBL" id="KN847043">
    <property type="protein sequence ID" value="KIW27797.1"/>
    <property type="molecule type" value="Genomic_DNA"/>
</dbReference>
<evidence type="ECO:0000259" key="1">
    <source>
        <dbReference type="PROSITE" id="PS51186"/>
    </source>
</evidence>
<dbReference type="STRING" id="569365.A0A0D2ARQ6"/>
<dbReference type="PANTHER" id="PTHR42791:SF16">
    <property type="entry name" value="N-ACETYLTRANSFERASE DOMAIN-CONTAINING PROTEIN"/>
    <property type="match status" value="1"/>
</dbReference>
<dbReference type="Proteomes" id="UP000054466">
    <property type="component" value="Unassembled WGS sequence"/>
</dbReference>
<dbReference type="Gene3D" id="3.40.630.30">
    <property type="match status" value="1"/>
</dbReference>